<organism evidence="3 4">
    <name type="scientific">Allorhodopirellula heiligendammensis</name>
    <dbReference type="NCBI Taxonomy" id="2714739"/>
    <lineage>
        <taxon>Bacteria</taxon>
        <taxon>Pseudomonadati</taxon>
        <taxon>Planctomycetota</taxon>
        <taxon>Planctomycetia</taxon>
        <taxon>Pirellulales</taxon>
        <taxon>Pirellulaceae</taxon>
        <taxon>Allorhodopirellula</taxon>
    </lineage>
</organism>
<keyword evidence="2" id="KW-1133">Transmembrane helix</keyword>
<accession>A0A5C6BYQ4</accession>
<feature type="transmembrane region" description="Helical" evidence="2">
    <location>
        <begin position="292"/>
        <end position="324"/>
    </location>
</feature>
<keyword evidence="4" id="KW-1185">Reference proteome</keyword>
<evidence type="ECO:0000313" key="4">
    <source>
        <dbReference type="Proteomes" id="UP000319908"/>
    </source>
</evidence>
<evidence type="ECO:0000313" key="3">
    <source>
        <dbReference type="EMBL" id="TWU16817.1"/>
    </source>
</evidence>
<proteinExistence type="predicted"/>
<reference evidence="3 4" key="1">
    <citation type="journal article" date="2020" name="Antonie Van Leeuwenhoek">
        <title>Rhodopirellula heiligendammensis sp. nov., Rhodopirellula pilleata sp. nov., and Rhodopirellula solitaria sp. nov. isolated from natural or artificial marine surfaces in Northern Germany and California, USA, and emended description of the genus Rhodopirellula.</title>
        <authorList>
            <person name="Kallscheuer N."/>
            <person name="Wiegand S."/>
            <person name="Jogler M."/>
            <person name="Boedeker C."/>
            <person name="Peeters S.H."/>
            <person name="Rast P."/>
            <person name="Heuer A."/>
            <person name="Jetten M.S.M."/>
            <person name="Rohde M."/>
            <person name="Jogler C."/>
        </authorList>
    </citation>
    <scope>NUCLEOTIDE SEQUENCE [LARGE SCALE GENOMIC DNA]</scope>
    <source>
        <strain evidence="3 4">Poly21</strain>
    </source>
</reference>
<feature type="region of interest" description="Disordered" evidence="1">
    <location>
        <begin position="123"/>
        <end position="200"/>
    </location>
</feature>
<dbReference type="AlphaFoldDB" id="A0A5C6BYQ4"/>
<dbReference type="EMBL" id="SJPU01000002">
    <property type="protein sequence ID" value="TWU16817.1"/>
    <property type="molecule type" value="Genomic_DNA"/>
</dbReference>
<feature type="transmembrane region" description="Helical" evidence="2">
    <location>
        <begin position="257"/>
        <end position="280"/>
    </location>
</feature>
<gene>
    <name evidence="3" type="ORF">Poly21_40240</name>
</gene>
<dbReference type="Proteomes" id="UP000319908">
    <property type="component" value="Unassembled WGS sequence"/>
</dbReference>
<name>A0A5C6BYQ4_9BACT</name>
<protein>
    <submittedName>
        <fullName evidence="3">Uncharacterized protein</fullName>
    </submittedName>
</protein>
<evidence type="ECO:0000256" key="2">
    <source>
        <dbReference type="SAM" id="Phobius"/>
    </source>
</evidence>
<feature type="transmembrane region" description="Helical" evidence="2">
    <location>
        <begin position="419"/>
        <end position="439"/>
    </location>
</feature>
<feature type="transmembrane region" description="Helical" evidence="2">
    <location>
        <begin position="223"/>
        <end position="245"/>
    </location>
</feature>
<keyword evidence="2" id="KW-0812">Transmembrane</keyword>
<feature type="compositionally biased region" description="Low complexity" evidence="1">
    <location>
        <begin position="133"/>
        <end position="144"/>
    </location>
</feature>
<comment type="caution">
    <text evidence="3">The sequence shown here is derived from an EMBL/GenBank/DDBJ whole genome shotgun (WGS) entry which is preliminary data.</text>
</comment>
<keyword evidence="2" id="KW-0472">Membrane</keyword>
<sequence>MALVLTCSKCAQRLSIPDQMRGKQVRCPKCREVYLVDRKSTPNTTPNLSSRPAPAASRAPTRPAATAQPTPRQAPAQSTASSGGSQPRTTRCPKCSVPMRLPTQAGTTTFQCPKCGTKLTVRAPQGGTAANGPSPSTNPRAAPRPTAPRAPAPRSAATPAGDSLFGDLPTSPTTGFGGGRSAASQPSPLGQNPYAAPTPSYASAAGRSSISGGGKSALLPQSLLIAIPNALALLFVVAQFFMTLASDNPDQAGTRSVVLVIFGVAAINFVVVLGGAISMLRGGPRWVSILTCLAALVPTICVSVACLGILMYPIVLGGAIWGLISLFSSSPSPAAYAGGGYAHPSPAATPAYRSAGGHLEQAQREANQQRSSGGESGSTVGAIACLVGGVVFIGVAIALIVLLCLVLMGKVEARKPFKAIAGIIFCGSTGVSLLVKGISHFQNRR</sequence>
<evidence type="ECO:0000256" key="1">
    <source>
        <dbReference type="SAM" id="MobiDB-lite"/>
    </source>
</evidence>
<feature type="transmembrane region" description="Helical" evidence="2">
    <location>
        <begin position="380"/>
        <end position="407"/>
    </location>
</feature>
<feature type="compositionally biased region" description="Low complexity" evidence="1">
    <location>
        <begin position="49"/>
        <end position="80"/>
    </location>
</feature>
<feature type="region of interest" description="Disordered" evidence="1">
    <location>
        <begin position="38"/>
        <end position="100"/>
    </location>
</feature>